<keyword evidence="1" id="KW-0472">Membrane</keyword>
<organism evidence="2 3">
    <name type="scientific">Bacillus swezeyi</name>
    <dbReference type="NCBI Taxonomy" id="1925020"/>
    <lineage>
        <taxon>Bacteria</taxon>
        <taxon>Bacillati</taxon>
        <taxon>Bacillota</taxon>
        <taxon>Bacilli</taxon>
        <taxon>Bacillales</taxon>
        <taxon>Bacillaceae</taxon>
        <taxon>Bacillus</taxon>
    </lineage>
</organism>
<feature type="transmembrane region" description="Helical" evidence="1">
    <location>
        <begin position="5"/>
        <end position="21"/>
    </location>
</feature>
<evidence type="ECO:0000256" key="1">
    <source>
        <dbReference type="SAM" id="Phobius"/>
    </source>
</evidence>
<dbReference type="InterPro" id="IPR009881">
    <property type="entry name" value="DUF1433"/>
</dbReference>
<evidence type="ECO:0000313" key="3">
    <source>
        <dbReference type="Proteomes" id="UP000324326"/>
    </source>
</evidence>
<dbReference type="Pfam" id="PF07252">
    <property type="entry name" value="DUF1433"/>
    <property type="match status" value="1"/>
</dbReference>
<dbReference type="Gene3D" id="3.10.450.130">
    <property type="entry name" value="folded 79 residue fragment of lin0334 like domains"/>
    <property type="match status" value="1"/>
</dbReference>
<evidence type="ECO:0000313" key="2">
    <source>
        <dbReference type="EMBL" id="KAA6451515.1"/>
    </source>
</evidence>
<dbReference type="Proteomes" id="UP000324326">
    <property type="component" value="Unassembled WGS sequence"/>
</dbReference>
<comment type="caution">
    <text evidence="2">The sequence shown here is derived from an EMBL/GenBank/DDBJ whole genome shotgun (WGS) entry which is preliminary data.</text>
</comment>
<accession>A0A5M8RSD4</accession>
<dbReference type="RefSeq" id="WP_148957365.1">
    <property type="nucleotide sequence ID" value="NZ_QSND01000002.1"/>
</dbReference>
<reference evidence="2 3" key="1">
    <citation type="submission" date="2018-08" db="EMBL/GenBank/DDBJ databases">
        <title>Bacillus phenotypic plasticity.</title>
        <authorList>
            <person name="Hurtado E."/>
        </authorList>
    </citation>
    <scope>NUCLEOTIDE SEQUENCE [LARGE SCALE GENOMIC DNA]</scope>
    <source>
        <strain evidence="2 3">427</strain>
    </source>
</reference>
<proteinExistence type="predicted"/>
<protein>
    <submittedName>
        <fullName evidence="2">DUF1433 domain-containing protein</fullName>
    </submittedName>
</protein>
<keyword evidence="1" id="KW-0812">Transmembrane</keyword>
<name>A0A5M8RSD4_9BACI</name>
<dbReference type="EMBL" id="QSND01000002">
    <property type="protein sequence ID" value="KAA6451515.1"/>
    <property type="molecule type" value="Genomic_DNA"/>
</dbReference>
<keyword evidence="1" id="KW-1133">Transmembrane helix</keyword>
<gene>
    <name evidence="2" type="ORF">DX927_12220</name>
</gene>
<sequence length="114" mass="13145">MRKYIIILISIVIITFGGIYMKHQHDKKEAETELFNKAKEEMATFIEKNYQDIDEINFSDSYKIDPMGGITVEGYLNSDKNKEFFGTYDKANDEIGISSVDAEEKPECQDKVCK</sequence>
<dbReference type="AlphaFoldDB" id="A0A5M8RSD4"/>